<dbReference type="InterPro" id="IPR036322">
    <property type="entry name" value="WD40_repeat_dom_sf"/>
</dbReference>
<evidence type="ECO:0000256" key="1">
    <source>
        <dbReference type="ARBA" id="ARBA00004604"/>
    </source>
</evidence>
<keyword evidence="4" id="KW-0677">Repeat</keyword>
<dbReference type="AlphaFoldDB" id="I7MCW7"/>
<dbReference type="eggNOG" id="KOG0310">
    <property type="taxonomic scope" value="Eukaryota"/>
</dbReference>
<feature type="domain" description="Anaphase-promoting complex subunit 4-like WD40" evidence="8">
    <location>
        <begin position="55"/>
        <end position="132"/>
    </location>
</feature>
<dbReference type="InterPro" id="IPR018983">
    <property type="entry name" value="U3_snoRNA-assocProt_15_C"/>
</dbReference>
<organism evidence="9 10">
    <name type="scientific">Tetrahymena thermophila (strain SB210)</name>
    <dbReference type="NCBI Taxonomy" id="312017"/>
    <lineage>
        <taxon>Eukaryota</taxon>
        <taxon>Sar</taxon>
        <taxon>Alveolata</taxon>
        <taxon>Ciliophora</taxon>
        <taxon>Intramacronucleata</taxon>
        <taxon>Oligohymenophorea</taxon>
        <taxon>Hymenostomatida</taxon>
        <taxon>Tetrahymenina</taxon>
        <taxon>Tetrahymenidae</taxon>
        <taxon>Tetrahymena</taxon>
    </lineage>
</organism>
<evidence type="ECO:0000256" key="2">
    <source>
        <dbReference type="ARBA" id="ARBA00022552"/>
    </source>
</evidence>
<evidence type="ECO:0000256" key="4">
    <source>
        <dbReference type="ARBA" id="ARBA00022737"/>
    </source>
</evidence>
<dbReference type="InterPro" id="IPR019775">
    <property type="entry name" value="WD40_repeat_CS"/>
</dbReference>
<dbReference type="GO" id="GO:0045943">
    <property type="term" value="P:positive regulation of transcription by RNA polymerase I"/>
    <property type="evidence" value="ECO:0007669"/>
    <property type="project" value="TreeGrafter"/>
</dbReference>
<dbReference type="SUPFAM" id="SSF50978">
    <property type="entry name" value="WD40 repeat-like"/>
    <property type="match status" value="1"/>
</dbReference>
<feature type="domain" description="U3 small nucleolar RNA-associated protein 15 C-terminal" evidence="7">
    <location>
        <begin position="373"/>
        <end position="508"/>
    </location>
</feature>
<accession>I7MCW7</accession>
<gene>
    <name evidence="9" type="ORF">TTHERM_00530130</name>
</gene>
<dbReference type="OrthoDB" id="431715at2759"/>
<dbReference type="PANTHER" id="PTHR19924">
    <property type="entry name" value="UTP15 U3 SMALL NUCLEOLAR RNA-ASSOCIATED PROTEIN 15 FAMILY MEMBER"/>
    <property type="match status" value="1"/>
</dbReference>
<dbReference type="Gene3D" id="2.130.10.10">
    <property type="entry name" value="YVTN repeat-like/Quinoprotein amine dehydrogenase"/>
    <property type="match status" value="2"/>
</dbReference>
<dbReference type="GO" id="GO:0006364">
    <property type="term" value="P:rRNA processing"/>
    <property type="evidence" value="ECO:0007669"/>
    <property type="project" value="UniProtKB-KW"/>
</dbReference>
<dbReference type="RefSeq" id="XP_001032724.1">
    <property type="nucleotide sequence ID" value="XM_001032724.1"/>
</dbReference>
<feature type="repeat" description="WD" evidence="6">
    <location>
        <begin position="78"/>
        <end position="119"/>
    </location>
</feature>
<keyword evidence="2" id="KW-0698">rRNA processing</keyword>
<dbReference type="Pfam" id="PF12894">
    <property type="entry name" value="ANAPC4_WD40"/>
    <property type="match status" value="1"/>
</dbReference>
<reference evidence="10" key="1">
    <citation type="journal article" date="2006" name="PLoS Biol.">
        <title>Macronuclear genome sequence of the ciliate Tetrahymena thermophila, a model eukaryote.</title>
        <authorList>
            <person name="Eisen J.A."/>
            <person name="Coyne R.S."/>
            <person name="Wu M."/>
            <person name="Wu D."/>
            <person name="Thiagarajan M."/>
            <person name="Wortman J.R."/>
            <person name="Badger J.H."/>
            <person name="Ren Q."/>
            <person name="Amedeo P."/>
            <person name="Jones K.M."/>
            <person name="Tallon L.J."/>
            <person name="Delcher A.L."/>
            <person name="Salzberg S.L."/>
            <person name="Silva J.C."/>
            <person name="Haas B.J."/>
            <person name="Majoros W.H."/>
            <person name="Farzad M."/>
            <person name="Carlton J.M."/>
            <person name="Smith R.K. Jr."/>
            <person name="Garg J."/>
            <person name="Pearlman R.E."/>
            <person name="Karrer K.M."/>
            <person name="Sun L."/>
            <person name="Manning G."/>
            <person name="Elde N.C."/>
            <person name="Turkewitz A.P."/>
            <person name="Asai D.J."/>
            <person name="Wilkes D.E."/>
            <person name="Wang Y."/>
            <person name="Cai H."/>
            <person name="Collins K."/>
            <person name="Stewart B.A."/>
            <person name="Lee S.R."/>
            <person name="Wilamowska K."/>
            <person name="Weinberg Z."/>
            <person name="Ruzzo W.L."/>
            <person name="Wloga D."/>
            <person name="Gaertig J."/>
            <person name="Frankel J."/>
            <person name="Tsao C.-C."/>
            <person name="Gorovsky M.A."/>
            <person name="Keeling P.J."/>
            <person name="Waller R.F."/>
            <person name="Patron N.J."/>
            <person name="Cherry J.M."/>
            <person name="Stover N.A."/>
            <person name="Krieger C.J."/>
            <person name="del Toro C."/>
            <person name="Ryder H.F."/>
            <person name="Williamson S.C."/>
            <person name="Barbeau R.A."/>
            <person name="Hamilton E.P."/>
            <person name="Orias E."/>
        </authorList>
    </citation>
    <scope>NUCLEOTIDE SEQUENCE [LARGE SCALE GENOMIC DNA]</scope>
    <source>
        <strain evidence="10">SB210</strain>
    </source>
</reference>
<dbReference type="InterPro" id="IPR015943">
    <property type="entry name" value="WD40/YVTN_repeat-like_dom_sf"/>
</dbReference>
<dbReference type="InParanoid" id="I7MCW7"/>
<dbReference type="EMBL" id="GG662522">
    <property type="protein sequence ID" value="EAR85061.1"/>
    <property type="molecule type" value="Genomic_DNA"/>
</dbReference>
<dbReference type="GeneID" id="7832122"/>
<dbReference type="STRING" id="312017.I7MCW7"/>
<evidence type="ECO:0000259" key="8">
    <source>
        <dbReference type="Pfam" id="PF12894"/>
    </source>
</evidence>
<dbReference type="PROSITE" id="PS00678">
    <property type="entry name" value="WD_REPEATS_1"/>
    <property type="match status" value="1"/>
</dbReference>
<evidence type="ECO:0000256" key="6">
    <source>
        <dbReference type="PROSITE-ProRule" id="PRU00221"/>
    </source>
</evidence>
<evidence type="ECO:0000256" key="3">
    <source>
        <dbReference type="ARBA" id="ARBA00022574"/>
    </source>
</evidence>
<dbReference type="SMART" id="SM00320">
    <property type="entry name" value="WD40"/>
    <property type="match status" value="6"/>
</dbReference>
<dbReference type="PROSITE" id="PS50294">
    <property type="entry name" value="WD_REPEATS_REGION"/>
    <property type="match status" value="1"/>
</dbReference>
<dbReference type="InterPro" id="IPR001680">
    <property type="entry name" value="WD40_rpt"/>
</dbReference>
<evidence type="ECO:0000259" key="7">
    <source>
        <dbReference type="Pfam" id="PF09384"/>
    </source>
</evidence>
<comment type="subcellular location">
    <subcellularLocation>
        <location evidence="1">Nucleus</location>
        <location evidence="1">Nucleolus</location>
    </subcellularLocation>
</comment>
<evidence type="ECO:0000313" key="10">
    <source>
        <dbReference type="Proteomes" id="UP000009168"/>
    </source>
</evidence>
<proteinExistence type="predicted"/>
<dbReference type="OMA" id="ATYQVVH"/>
<keyword evidence="3 6" id="KW-0853">WD repeat</keyword>
<dbReference type="KEGG" id="tet:TTHERM_00530130"/>
<dbReference type="Proteomes" id="UP000009168">
    <property type="component" value="Unassembled WGS sequence"/>
</dbReference>
<protein>
    <submittedName>
        <fullName evidence="9">U3 small nucleolar RNA-associated protein, putative</fullName>
    </submittedName>
</protein>
<dbReference type="PROSITE" id="PS50082">
    <property type="entry name" value="WD_REPEATS_2"/>
    <property type="match status" value="2"/>
</dbReference>
<keyword evidence="5" id="KW-0539">Nucleus</keyword>
<evidence type="ECO:0000313" key="9">
    <source>
        <dbReference type="EMBL" id="EAR85061.1"/>
    </source>
</evidence>
<keyword evidence="10" id="KW-1185">Reference proteome</keyword>
<dbReference type="PANTHER" id="PTHR19924:SF26">
    <property type="entry name" value="U3 SMALL NUCLEOLAR RNA-ASSOCIATED PROTEIN 15 HOMOLOG"/>
    <property type="match status" value="1"/>
</dbReference>
<evidence type="ECO:0000256" key="5">
    <source>
        <dbReference type="ARBA" id="ARBA00023242"/>
    </source>
</evidence>
<sequence length="515" mass="59214">MSSSNYKPLQVKKFAKKAISDTPENKYWKKFKVESSKTYVNAINKVYSGGNDSELIAFTEGRIVYVYNSKKEEIKQQIERFQDKVTGICFRKEGKMMATAEANGKIKIWEVSKKTLLREFNAHKKAVNAMDFIGGESYMYSGSDDYQIKLYDIASNEVVRTYVNAHSDYVRSIVSVPNSDRNVISGGYDGFANLFDFRDKSKKPIRQFNHGVSIEDTTIIPSGFSFATVGGTSVNIWDLRTGNAIETLNHNLKTITCAKFISNGDRLITSSIDQSMKIYRTDTYQITHQFKFPSPVLSFDMTQNTKCFAVGMADGVLEIRSNQKKLGEQVDSDEEKDDKEDLGLQIPDFLKYNEAAQRRVHNFQYFSRGMYDKPTQYDVKYEEKRIKKISKYDKLLKKFQYKTAMMHALENRQNDVVIGLYEELIQRGEIINAFKNLDDSQLSIVFEFIAKKIANPKFQDVAIHMLNLMFEQYTYESGKYLESMVDILDEEILTQKLLLQLNGQIDTIVNTSIVE</sequence>
<dbReference type="InterPro" id="IPR024977">
    <property type="entry name" value="Apc4-like_WD40_dom"/>
</dbReference>
<feature type="repeat" description="WD" evidence="6">
    <location>
        <begin position="120"/>
        <end position="161"/>
    </location>
</feature>
<dbReference type="GO" id="GO:0032040">
    <property type="term" value="C:small-subunit processome"/>
    <property type="evidence" value="ECO:0007669"/>
    <property type="project" value="InterPro"/>
</dbReference>
<dbReference type="HOGENOM" id="CLU_021102_4_1_1"/>
<dbReference type="Pfam" id="PF09384">
    <property type="entry name" value="UTP15_C"/>
    <property type="match status" value="1"/>
</dbReference>
<name>I7MCW7_TETTS</name>
<dbReference type="Pfam" id="PF00400">
    <property type="entry name" value="WD40"/>
    <property type="match status" value="2"/>
</dbReference>